<dbReference type="AlphaFoldDB" id="A0ABD1DNS9"/>
<gene>
    <name evidence="1" type="ORF">pipiens_006749</name>
</gene>
<accession>A0ABD1DNS9</accession>
<protein>
    <submittedName>
        <fullName evidence="1">Uncharacterized protein</fullName>
    </submittedName>
</protein>
<sequence length="85" mass="9985">MCVQSKRIPRNPSEKEWLELHFPTFGVARQAMQLAIDAVSRENLPGQNHLLINLRRELDRLTEAERTEQRYREMLVSTQTDSTFS</sequence>
<organism evidence="1 2">
    <name type="scientific">Culex pipiens pipiens</name>
    <name type="common">Northern house mosquito</name>
    <dbReference type="NCBI Taxonomy" id="38569"/>
    <lineage>
        <taxon>Eukaryota</taxon>
        <taxon>Metazoa</taxon>
        <taxon>Ecdysozoa</taxon>
        <taxon>Arthropoda</taxon>
        <taxon>Hexapoda</taxon>
        <taxon>Insecta</taxon>
        <taxon>Pterygota</taxon>
        <taxon>Neoptera</taxon>
        <taxon>Endopterygota</taxon>
        <taxon>Diptera</taxon>
        <taxon>Nematocera</taxon>
        <taxon>Culicoidea</taxon>
        <taxon>Culicidae</taxon>
        <taxon>Culicinae</taxon>
        <taxon>Culicini</taxon>
        <taxon>Culex</taxon>
        <taxon>Culex</taxon>
    </lineage>
</organism>
<dbReference type="Proteomes" id="UP001562425">
    <property type="component" value="Unassembled WGS sequence"/>
</dbReference>
<dbReference type="EMBL" id="JBEHCU010004991">
    <property type="protein sequence ID" value="KAL1401258.1"/>
    <property type="molecule type" value="Genomic_DNA"/>
</dbReference>
<name>A0ABD1DNS9_CULPP</name>
<evidence type="ECO:0000313" key="1">
    <source>
        <dbReference type="EMBL" id="KAL1401258.1"/>
    </source>
</evidence>
<proteinExistence type="predicted"/>
<comment type="caution">
    <text evidence="1">The sequence shown here is derived from an EMBL/GenBank/DDBJ whole genome shotgun (WGS) entry which is preliminary data.</text>
</comment>
<keyword evidence="2" id="KW-1185">Reference proteome</keyword>
<reference evidence="1 2" key="1">
    <citation type="submission" date="2024-05" db="EMBL/GenBank/DDBJ databases">
        <title>Culex pipiens pipiens assembly and annotation.</title>
        <authorList>
            <person name="Alout H."/>
            <person name="Durand T."/>
        </authorList>
    </citation>
    <scope>NUCLEOTIDE SEQUENCE [LARGE SCALE GENOMIC DNA]</scope>
    <source>
        <strain evidence="1">HA-2024</strain>
        <tissue evidence="1">Whole body</tissue>
    </source>
</reference>
<evidence type="ECO:0000313" key="2">
    <source>
        <dbReference type="Proteomes" id="UP001562425"/>
    </source>
</evidence>